<dbReference type="Gene3D" id="3.20.20.70">
    <property type="entry name" value="Aldolase class I"/>
    <property type="match status" value="1"/>
</dbReference>
<organism evidence="2 3">
    <name type="scientific">Rhizodiscina lignyota</name>
    <dbReference type="NCBI Taxonomy" id="1504668"/>
    <lineage>
        <taxon>Eukaryota</taxon>
        <taxon>Fungi</taxon>
        <taxon>Dikarya</taxon>
        <taxon>Ascomycota</taxon>
        <taxon>Pezizomycotina</taxon>
        <taxon>Dothideomycetes</taxon>
        <taxon>Pleosporomycetidae</taxon>
        <taxon>Aulographales</taxon>
        <taxon>Rhizodiscinaceae</taxon>
        <taxon>Rhizodiscina</taxon>
    </lineage>
</organism>
<accession>A0A9P4I7I3</accession>
<dbReference type="EMBL" id="ML978129">
    <property type="protein sequence ID" value="KAF2096636.1"/>
    <property type="molecule type" value="Genomic_DNA"/>
</dbReference>
<feature type="compositionally biased region" description="Low complexity" evidence="1">
    <location>
        <begin position="9"/>
        <end position="19"/>
    </location>
</feature>
<dbReference type="InterPro" id="IPR013785">
    <property type="entry name" value="Aldolase_TIM"/>
</dbReference>
<evidence type="ECO:0000313" key="2">
    <source>
        <dbReference type="EMBL" id="KAF2096636.1"/>
    </source>
</evidence>
<dbReference type="InterPro" id="IPR002220">
    <property type="entry name" value="DapA-like"/>
</dbReference>
<protein>
    <submittedName>
        <fullName evidence="2">Dihydrodipicolinate synthetase</fullName>
    </submittedName>
</protein>
<proteinExistence type="predicted"/>
<dbReference type="CDD" id="cd00408">
    <property type="entry name" value="DHDPS-like"/>
    <property type="match status" value="1"/>
</dbReference>
<dbReference type="SUPFAM" id="SSF51569">
    <property type="entry name" value="Aldolase"/>
    <property type="match status" value="1"/>
</dbReference>
<dbReference type="Proteomes" id="UP000799772">
    <property type="component" value="Unassembled WGS sequence"/>
</dbReference>
<dbReference type="PANTHER" id="PTHR12128:SF52">
    <property type="entry name" value="4-HYDROXY-2-OXOGLUTARATE ALDOLASE, MITOCHONDRIAL-RELATED"/>
    <property type="match status" value="1"/>
</dbReference>
<dbReference type="OrthoDB" id="191315at2759"/>
<dbReference type="AlphaFoldDB" id="A0A9P4I7I3"/>
<comment type="caution">
    <text evidence="2">The sequence shown here is derived from an EMBL/GenBank/DDBJ whole genome shotgun (WGS) entry which is preliminary data.</text>
</comment>
<evidence type="ECO:0000256" key="1">
    <source>
        <dbReference type="SAM" id="MobiDB-lite"/>
    </source>
</evidence>
<dbReference type="SMART" id="SM01130">
    <property type="entry name" value="DHDPS"/>
    <property type="match status" value="1"/>
</dbReference>
<evidence type="ECO:0000313" key="3">
    <source>
        <dbReference type="Proteomes" id="UP000799772"/>
    </source>
</evidence>
<keyword evidence="3" id="KW-1185">Reference proteome</keyword>
<reference evidence="2" key="1">
    <citation type="journal article" date="2020" name="Stud. Mycol.">
        <title>101 Dothideomycetes genomes: a test case for predicting lifestyles and emergence of pathogens.</title>
        <authorList>
            <person name="Haridas S."/>
            <person name="Albert R."/>
            <person name="Binder M."/>
            <person name="Bloem J."/>
            <person name="Labutti K."/>
            <person name="Salamov A."/>
            <person name="Andreopoulos B."/>
            <person name="Baker S."/>
            <person name="Barry K."/>
            <person name="Bills G."/>
            <person name="Bluhm B."/>
            <person name="Cannon C."/>
            <person name="Castanera R."/>
            <person name="Culley D."/>
            <person name="Daum C."/>
            <person name="Ezra D."/>
            <person name="Gonzalez J."/>
            <person name="Henrissat B."/>
            <person name="Kuo A."/>
            <person name="Liang C."/>
            <person name="Lipzen A."/>
            <person name="Lutzoni F."/>
            <person name="Magnuson J."/>
            <person name="Mondo S."/>
            <person name="Nolan M."/>
            <person name="Ohm R."/>
            <person name="Pangilinan J."/>
            <person name="Park H.-J."/>
            <person name="Ramirez L."/>
            <person name="Alfaro M."/>
            <person name="Sun H."/>
            <person name="Tritt A."/>
            <person name="Yoshinaga Y."/>
            <person name="Zwiers L.-H."/>
            <person name="Turgeon B."/>
            <person name="Goodwin S."/>
            <person name="Spatafora J."/>
            <person name="Crous P."/>
            <person name="Grigoriev I."/>
        </authorList>
    </citation>
    <scope>NUCLEOTIDE SEQUENCE</scope>
    <source>
        <strain evidence="2">CBS 133067</strain>
    </source>
</reference>
<dbReference type="PRINTS" id="PR00146">
    <property type="entry name" value="DHPICSNTHASE"/>
</dbReference>
<dbReference type="Pfam" id="PF00701">
    <property type="entry name" value="DHDPS"/>
    <property type="match status" value="1"/>
</dbReference>
<feature type="region of interest" description="Disordered" evidence="1">
    <location>
        <begin position="1"/>
        <end position="21"/>
    </location>
</feature>
<name>A0A9P4I7I3_9PEZI</name>
<sequence length="359" mass="38407">MSPHLDVPSTASSFNSSSSNEALKGGAVQTQMATYFSSITPANGANIKRQLLPGIYVPTVAFFQANEDVDLETTARHAVRLAEAGVTGITVQGSNGEAVHLSPKERALITLTTREALDNASFKHVPVMVGCGAQSTRETIELCQDAYRAGGDCALVLPPSYYSSLYGKEDVLQYFRDVADESPIPILIYNYPPAASGRDLSSDEIIELAKHPNIVGCKLTCGNTGKLNRIAAATQAASFSNLGSGFLCMGGSADFLLQTLIGGGSGIIAGLANISPKALVHLYDLVERERFTESRKIQAIVARGDWTAIQGGLVGTKSALNSFFGYGGFPRRPLPRPSKEEKLRWKEGFTELMKLENVL</sequence>
<dbReference type="GO" id="GO:0008840">
    <property type="term" value="F:4-hydroxy-tetrahydrodipicolinate synthase activity"/>
    <property type="evidence" value="ECO:0007669"/>
    <property type="project" value="TreeGrafter"/>
</dbReference>
<dbReference type="PANTHER" id="PTHR12128">
    <property type="entry name" value="DIHYDRODIPICOLINATE SYNTHASE"/>
    <property type="match status" value="1"/>
</dbReference>
<gene>
    <name evidence="2" type="ORF">NA57DRAFT_67308</name>
</gene>